<dbReference type="Proteomes" id="UP001066276">
    <property type="component" value="Chromosome 10"/>
</dbReference>
<reference evidence="2" key="1">
    <citation type="journal article" date="2022" name="bioRxiv">
        <title>Sequencing and chromosome-scale assembly of the giantPleurodeles waltlgenome.</title>
        <authorList>
            <person name="Brown T."/>
            <person name="Elewa A."/>
            <person name="Iarovenko S."/>
            <person name="Subramanian E."/>
            <person name="Araus A.J."/>
            <person name="Petzold A."/>
            <person name="Susuki M."/>
            <person name="Suzuki K.-i.T."/>
            <person name="Hayashi T."/>
            <person name="Toyoda A."/>
            <person name="Oliveira C."/>
            <person name="Osipova E."/>
            <person name="Leigh N.D."/>
            <person name="Simon A."/>
            <person name="Yun M.H."/>
        </authorList>
    </citation>
    <scope>NUCLEOTIDE SEQUENCE</scope>
    <source>
        <strain evidence="2">20211129_DDA</strain>
        <tissue evidence="2">Liver</tissue>
    </source>
</reference>
<evidence type="ECO:0000313" key="2">
    <source>
        <dbReference type="EMBL" id="KAJ1100796.1"/>
    </source>
</evidence>
<feature type="region of interest" description="Disordered" evidence="1">
    <location>
        <begin position="25"/>
        <end position="70"/>
    </location>
</feature>
<comment type="caution">
    <text evidence="2">The sequence shown here is derived from an EMBL/GenBank/DDBJ whole genome shotgun (WGS) entry which is preliminary data.</text>
</comment>
<evidence type="ECO:0000256" key="1">
    <source>
        <dbReference type="SAM" id="MobiDB-lite"/>
    </source>
</evidence>
<gene>
    <name evidence="2" type="ORF">NDU88_005871</name>
</gene>
<protein>
    <submittedName>
        <fullName evidence="2">Uncharacterized protein</fullName>
    </submittedName>
</protein>
<name>A0AAV7MBU9_PLEWA</name>
<keyword evidence="3" id="KW-1185">Reference proteome</keyword>
<accession>A0AAV7MBU9</accession>
<proteinExistence type="predicted"/>
<evidence type="ECO:0000313" key="3">
    <source>
        <dbReference type="Proteomes" id="UP001066276"/>
    </source>
</evidence>
<organism evidence="2 3">
    <name type="scientific">Pleurodeles waltl</name>
    <name type="common">Iberian ribbed newt</name>
    <dbReference type="NCBI Taxonomy" id="8319"/>
    <lineage>
        <taxon>Eukaryota</taxon>
        <taxon>Metazoa</taxon>
        <taxon>Chordata</taxon>
        <taxon>Craniata</taxon>
        <taxon>Vertebrata</taxon>
        <taxon>Euteleostomi</taxon>
        <taxon>Amphibia</taxon>
        <taxon>Batrachia</taxon>
        <taxon>Caudata</taxon>
        <taxon>Salamandroidea</taxon>
        <taxon>Salamandridae</taxon>
        <taxon>Pleurodelinae</taxon>
        <taxon>Pleurodeles</taxon>
    </lineage>
</organism>
<dbReference type="EMBL" id="JANPWB010000014">
    <property type="protein sequence ID" value="KAJ1100796.1"/>
    <property type="molecule type" value="Genomic_DNA"/>
</dbReference>
<sequence length="70" mass="7410">MTGIGSRTPELWHLRPHWTAILQGGDARGLLTEPRDHSASSGRAANRGEGPGGCNGRHEVRPTVVKMAAA</sequence>
<dbReference type="AlphaFoldDB" id="A0AAV7MBU9"/>